<feature type="region of interest" description="Disordered" evidence="1">
    <location>
        <begin position="71"/>
        <end position="99"/>
    </location>
</feature>
<protein>
    <submittedName>
        <fullName evidence="2">Uncharacterized protein</fullName>
    </submittedName>
</protein>
<accession>A0A427DQ70</accession>
<dbReference type="AlphaFoldDB" id="A0A427DQ70"/>
<name>A0A427DQ70_9GAMM</name>
<reference evidence="2 3" key="1">
    <citation type="submission" date="2018-10" db="EMBL/GenBank/DDBJ databases">
        <title>Transmission dynamics of multidrug resistant bacteria on intensive care unit surfaces.</title>
        <authorList>
            <person name="D'Souza A.W."/>
            <person name="Potter R.F."/>
            <person name="Wallace M."/>
            <person name="Shupe A."/>
            <person name="Patel S."/>
            <person name="Sun S."/>
            <person name="Gul D."/>
            <person name="Kwon J.H."/>
            <person name="Andleeb S."/>
            <person name="Burnham C.-A.D."/>
            <person name="Dantas G."/>
        </authorList>
    </citation>
    <scope>NUCLEOTIDE SEQUENCE [LARGE SCALE GENOMIC DNA]</scope>
    <source>
        <strain evidence="2 3">PX_177</strain>
    </source>
</reference>
<dbReference type="EMBL" id="RHQL01000018">
    <property type="protein sequence ID" value="RRV05468.1"/>
    <property type="molecule type" value="Genomic_DNA"/>
</dbReference>
<evidence type="ECO:0000256" key="1">
    <source>
        <dbReference type="SAM" id="MobiDB-lite"/>
    </source>
</evidence>
<dbReference type="Proteomes" id="UP000276506">
    <property type="component" value="Unassembled WGS sequence"/>
</dbReference>
<comment type="caution">
    <text evidence="2">The sequence shown here is derived from an EMBL/GenBank/DDBJ whole genome shotgun (WGS) entry which is preliminary data.</text>
</comment>
<sequence length="263" mass="28933">MEWQYSRVDHLQPGACCLFCSRPLKSLKGIVISDGTREAYAGPNCAKKHLGAPEERLLDVARLAMLVVSDGDPLDEPPPVPAGDPAPQSGPEAIGGKASVARAPLPPLDSVVQYLRLRYEVMNGFKFQRSALLTEAYSSLQSGDLDETLRKRVAGTMRSAQANRTVFSERNIKHCIGLNFWIQEALNNTPKERASFLEAMASTLHSRWSLSRGQLEAINKWGANLRRRVHGFPHLDVGIFDGVIAPDFMLQKTKRDSKPGDGA</sequence>
<organism evidence="2 3">
    <name type="scientific">Stutzerimonas xanthomarina</name>
    <dbReference type="NCBI Taxonomy" id="271420"/>
    <lineage>
        <taxon>Bacteria</taxon>
        <taxon>Pseudomonadati</taxon>
        <taxon>Pseudomonadota</taxon>
        <taxon>Gammaproteobacteria</taxon>
        <taxon>Pseudomonadales</taxon>
        <taxon>Pseudomonadaceae</taxon>
        <taxon>Stutzerimonas</taxon>
    </lineage>
</organism>
<gene>
    <name evidence="2" type="ORF">EGJ28_21255</name>
</gene>
<proteinExistence type="predicted"/>
<evidence type="ECO:0000313" key="2">
    <source>
        <dbReference type="EMBL" id="RRV05468.1"/>
    </source>
</evidence>
<evidence type="ECO:0000313" key="3">
    <source>
        <dbReference type="Proteomes" id="UP000276506"/>
    </source>
</evidence>